<dbReference type="AlphaFoldDB" id="A0AB37NR05"/>
<evidence type="ECO:0000313" key="2">
    <source>
        <dbReference type="EMBL" id="RJZ20700.1"/>
    </source>
</evidence>
<accession>A0AB37NR05</accession>
<evidence type="ECO:0000313" key="4">
    <source>
        <dbReference type="Proteomes" id="UP000280270"/>
    </source>
</evidence>
<keyword evidence="1" id="KW-0812">Transmembrane</keyword>
<protein>
    <submittedName>
        <fullName evidence="3">Uncharacterized protein</fullName>
    </submittedName>
</protein>
<reference evidence="4 5" key="1">
    <citation type="journal article" date="2018" name="BMC Genomics">
        <title>Genes significantly associated with lineage II food isolates of Listeria monocytogenes.</title>
        <authorList>
            <person name="Pirone-Davies C."/>
            <person name="Chen Y."/>
            <person name="Pightling A."/>
            <person name="Ryan G."/>
            <person name="Wang Y."/>
            <person name="Yao K."/>
            <person name="Hoffmann M."/>
            <person name="Allard M.W."/>
        </authorList>
    </citation>
    <scope>NUCLEOTIDE SEQUENCE [LARGE SCALE GENOMIC DNA]</scope>
    <source>
        <strain evidence="3 4">CFSAN028761</strain>
        <strain evidence="2 5">PNUSAL000190</strain>
    </source>
</reference>
<proteinExistence type="predicted"/>
<gene>
    <name evidence="3" type="ORF">AE233_01665</name>
    <name evidence="2" type="ORF">DYZ50_02226</name>
</gene>
<sequence>MRIFTKTLFSSFFELFKVSVLEKKEYNVTSERKKSNLIESGEKMEKQTATWKKALFWFAYVVAGICFVLTIVAFGVGFFHHMHDTGGWRSVIQILETPITGFVKMTGGYIGKGILEVIILIIVSYVLPIFFCFATHYLKVKRREMT</sequence>
<dbReference type="EMBL" id="QXKO01000005">
    <property type="protein sequence ID" value="RJZ20700.1"/>
    <property type="molecule type" value="Genomic_DNA"/>
</dbReference>
<name>A0AB37NR05_LISMN</name>
<feature type="transmembrane region" description="Helical" evidence="1">
    <location>
        <begin position="114"/>
        <end position="138"/>
    </location>
</feature>
<evidence type="ECO:0000313" key="3">
    <source>
        <dbReference type="EMBL" id="RKC01408.1"/>
    </source>
</evidence>
<dbReference type="Proteomes" id="UP000285054">
    <property type="component" value="Unassembled WGS sequence"/>
</dbReference>
<organism evidence="3 4">
    <name type="scientific">Listeria monocytogenes</name>
    <dbReference type="NCBI Taxonomy" id="1639"/>
    <lineage>
        <taxon>Bacteria</taxon>
        <taxon>Bacillati</taxon>
        <taxon>Bacillota</taxon>
        <taxon>Bacilli</taxon>
        <taxon>Bacillales</taxon>
        <taxon>Listeriaceae</taxon>
        <taxon>Listeria</taxon>
    </lineage>
</organism>
<keyword evidence="1" id="KW-0472">Membrane</keyword>
<keyword evidence="1" id="KW-1133">Transmembrane helix</keyword>
<dbReference type="Proteomes" id="UP000280270">
    <property type="component" value="Unassembled WGS sequence"/>
</dbReference>
<feature type="transmembrane region" description="Helical" evidence="1">
    <location>
        <begin position="54"/>
        <end position="79"/>
    </location>
</feature>
<comment type="caution">
    <text evidence="3">The sequence shown here is derived from an EMBL/GenBank/DDBJ whole genome shotgun (WGS) entry which is preliminary data.</text>
</comment>
<dbReference type="EMBL" id="QUQA01000010">
    <property type="protein sequence ID" value="RKC01408.1"/>
    <property type="molecule type" value="Genomic_DNA"/>
</dbReference>
<evidence type="ECO:0000256" key="1">
    <source>
        <dbReference type="SAM" id="Phobius"/>
    </source>
</evidence>
<evidence type="ECO:0000313" key="5">
    <source>
        <dbReference type="Proteomes" id="UP000285054"/>
    </source>
</evidence>
<dbReference type="KEGG" id="lmoe:BN418_1274"/>